<keyword evidence="1" id="KW-1133">Transmembrane helix</keyword>
<accession>A0A226HLZ6</accession>
<dbReference type="AlphaFoldDB" id="A0A226HLZ6"/>
<evidence type="ECO:0000313" key="2">
    <source>
        <dbReference type="EMBL" id="OXA94878.1"/>
    </source>
</evidence>
<protein>
    <submittedName>
        <fullName evidence="2">Uncharacterized protein</fullName>
    </submittedName>
</protein>
<keyword evidence="3" id="KW-1185">Reference proteome</keyword>
<comment type="caution">
    <text evidence="2">The sequence shown here is derived from an EMBL/GenBank/DDBJ whole genome shotgun (WGS) entry which is preliminary data.</text>
</comment>
<evidence type="ECO:0000313" key="3">
    <source>
        <dbReference type="Proteomes" id="UP000198345"/>
    </source>
</evidence>
<feature type="transmembrane region" description="Helical" evidence="1">
    <location>
        <begin position="68"/>
        <end position="87"/>
    </location>
</feature>
<name>A0A226HLZ6_9FLAO</name>
<gene>
    <name evidence="2" type="ORF">B0A66_03880</name>
</gene>
<dbReference type="Proteomes" id="UP000198345">
    <property type="component" value="Unassembled WGS sequence"/>
</dbReference>
<keyword evidence="1" id="KW-0472">Membrane</keyword>
<proteinExistence type="predicted"/>
<feature type="transmembrane region" description="Helical" evidence="1">
    <location>
        <begin position="125"/>
        <end position="147"/>
    </location>
</feature>
<feature type="transmembrane region" description="Helical" evidence="1">
    <location>
        <begin position="159"/>
        <end position="183"/>
    </location>
</feature>
<sequence length="204" mass="24758">MDFNDIQNAWNNEKNNDVVLPNTIEKIKSVHTPLDKIKRNVRGEFKYQIFSLCFLGFVPSFYKFPEKMLILYYLLFSLYVAVCVYYFRKFYFWYKKIDIISLQTKDNLYETYYEIRLNMELYKTFGFALTPFLILYLIGFSYYAFYFVPGIILTEFTNIHLFGLFFIVVFSMLIMAVTLDWWVHKFYGKFAEQIRNVLDELKEE</sequence>
<dbReference type="OrthoDB" id="1249607at2"/>
<dbReference type="EMBL" id="MUGW01000008">
    <property type="protein sequence ID" value="OXA94878.1"/>
    <property type="molecule type" value="Genomic_DNA"/>
</dbReference>
<reference evidence="2 3" key="1">
    <citation type="submission" date="2016-11" db="EMBL/GenBank/DDBJ databases">
        <title>Whole genomes of Flavobacteriaceae.</title>
        <authorList>
            <person name="Stine C."/>
            <person name="Li C."/>
            <person name="Tadesse D."/>
        </authorList>
    </citation>
    <scope>NUCLEOTIDE SEQUENCE [LARGE SCALE GENOMIC DNA]</scope>
    <source>
        <strain evidence="2 3">DSM 18292</strain>
    </source>
</reference>
<dbReference type="RefSeq" id="WP_089048537.1">
    <property type="nucleotide sequence ID" value="NZ_FXTV01000002.1"/>
</dbReference>
<evidence type="ECO:0000256" key="1">
    <source>
        <dbReference type="SAM" id="Phobius"/>
    </source>
</evidence>
<keyword evidence="1" id="KW-0812">Transmembrane</keyword>
<organism evidence="2 3">
    <name type="scientific">Flavobacterium hercynium</name>
    <dbReference type="NCBI Taxonomy" id="387094"/>
    <lineage>
        <taxon>Bacteria</taxon>
        <taxon>Pseudomonadati</taxon>
        <taxon>Bacteroidota</taxon>
        <taxon>Flavobacteriia</taxon>
        <taxon>Flavobacteriales</taxon>
        <taxon>Flavobacteriaceae</taxon>
        <taxon>Flavobacterium</taxon>
    </lineage>
</organism>